<dbReference type="EMBL" id="CYZX01000006">
    <property type="protein sequence ID" value="CUO15101.1"/>
    <property type="molecule type" value="Genomic_DNA"/>
</dbReference>
<evidence type="ECO:0000313" key="1">
    <source>
        <dbReference type="EMBL" id="CUO15101.1"/>
    </source>
</evidence>
<dbReference type="Proteomes" id="UP000095594">
    <property type="component" value="Unassembled WGS sequence"/>
</dbReference>
<dbReference type="GO" id="GO:0046872">
    <property type="term" value="F:metal ion binding"/>
    <property type="evidence" value="ECO:0007669"/>
    <property type="project" value="InterPro"/>
</dbReference>
<evidence type="ECO:0000313" key="2">
    <source>
        <dbReference type="Proteomes" id="UP000095594"/>
    </source>
</evidence>
<organism evidence="1 2">
    <name type="scientific">Clostridium disporicum</name>
    <dbReference type="NCBI Taxonomy" id="84024"/>
    <lineage>
        <taxon>Bacteria</taxon>
        <taxon>Bacillati</taxon>
        <taxon>Bacillota</taxon>
        <taxon>Clostridia</taxon>
        <taxon>Eubacteriales</taxon>
        <taxon>Clostridiaceae</taxon>
        <taxon>Clostridium</taxon>
    </lineage>
</organism>
<name>A0A174CNP5_9CLOT</name>
<dbReference type="OrthoDB" id="9811244at2"/>
<dbReference type="AlphaFoldDB" id="A0A174CNP5"/>
<protein>
    <submittedName>
        <fullName evidence="1">Copper-sensitive operon repressor</fullName>
    </submittedName>
</protein>
<proteinExistence type="predicted"/>
<dbReference type="Pfam" id="PF02583">
    <property type="entry name" value="Trns_repr_metal"/>
    <property type="match status" value="1"/>
</dbReference>
<dbReference type="PANTHER" id="PTHR33677">
    <property type="entry name" value="TRANSCRIPTIONAL REPRESSOR FRMR-RELATED"/>
    <property type="match status" value="1"/>
</dbReference>
<dbReference type="GO" id="GO:0003677">
    <property type="term" value="F:DNA binding"/>
    <property type="evidence" value="ECO:0007669"/>
    <property type="project" value="InterPro"/>
</dbReference>
<dbReference type="RefSeq" id="WP_055264563.1">
    <property type="nucleotide sequence ID" value="NZ_CABIXQ010000006.1"/>
</dbReference>
<dbReference type="PANTHER" id="PTHR33677:SF3">
    <property type="entry name" value="COPPER-SENSING TRANSCRIPTIONAL REPRESSOR RICR"/>
    <property type="match status" value="1"/>
</dbReference>
<dbReference type="InterPro" id="IPR038390">
    <property type="entry name" value="Metal_Tscrpt_repr_sf"/>
</dbReference>
<dbReference type="GO" id="GO:0045892">
    <property type="term" value="P:negative regulation of DNA-templated transcription"/>
    <property type="evidence" value="ECO:0007669"/>
    <property type="project" value="UniProtKB-ARBA"/>
</dbReference>
<dbReference type="InterPro" id="IPR003735">
    <property type="entry name" value="Metal_Tscrpt_repr"/>
</dbReference>
<gene>
    <name evidence="1" type="primary">csoR_2</name>
    <name evidence="1" type="ORF">ERS852471_01026</name>
</gene>
<sequence length="92" mass="10537">MNTHDHKHPNQKQIINRMSRIIGHTEAIKRMCIEEKDCTEILIQIAAVKSALNNVGKILLQDHINHCIIDAAKNDDEEAIEKLNTAIDRFLK</sequence>
<accession>A0A174CNP5</accession>
<reference evidence="1 2" key="1">
    <citation type="submission" date="2015-09" db="EMBL/GenBank/DDBJ databases">
        <authorList>
            <consortium name="Pathogen Informatics"/>
        </authorList>
    </citation>
    <scope>NUCLEOTIDE SEQUENCE [LARGE SCALE GENOMIC DNA]</scope>
    <source>
        <strain evidence="1 2">2789STDY5834856</strain>
    </source>
</reference>
<dbReference type="CDD" id="cd10158">
    <property type="entry name" value="CsoR-like_DUF156_1"/>
    <property type="match status" value="1"/>
</dbReference>
<dbReference type="Gene3D" id="1.20.58.1000">
    <property type="entry name" value="Metal-sensitive repressor, helix protomer"/>
    <property type="match status" value="1"/>
</dbReference>